<gene>
    <name evidence="2" type="ORF">CQY20_31880</name>
</gene>
<sequence>MFEPLGGATHTLAAILAGTPVASAPPPPPPKPVAGPVLKSCVLGQRGRGPCADLDADTVQTCAALDVAHIPPAAWEPHAAKGDWRAALDEWFAAASAVAADADLAARVIRLARPDSTSAGVEEYRLDQERIERDLLEVSYRAGIEAGTGADNGWRDWLAERLHHWGDSQRRKQYHLALLNHDMPHWGHAPSTPRDADVANDPYHGAFGAAPPLPPLPTHPIPDYWRTPDREGSRP</sequence>
<keyword evidence="3" id="KW-1185">Reference proteome</keyword>
<comment type="caution">
    <text evidence="2">The sequence shown here is derived from an EMBL/GenBank/DDBJ whole genome shotgun (WGS) entry which is preliminary data.</text>
</comment>
<feature type="compositionally biased region" description="Pro residues" evidence="1">
    <location>
        <begin position="211"/>
        <end position="220"/>
    </location>
</feature>
<proteinExistence type="predicted"/>
<accession>A0A2A7MP11</accession>
<feature type="region of interest" description="Disordered" evidence="1">
    <location>
        <begin position="198"/>
        <end position="235"/>
    </location>
</feature>
<evidence type="ECO:0000313" key="3">
    <source>
        <dbReference type="Proteomes" id="UP000220914"/>
    </source>
</evidence>
<dbReference type="Proteomes" id="UP000220914">
    <property type="component" value="Unassembled WGS sequence"/>
</dbReference>
<name>A0A2A7MP11_MYCAG</name>
<evidence type="ECO:0000256" key="1">
    <source>
        <dbReference type="SAM" id="MobiDB-lite"/>
    </source>
</evidence>
<reference evidence="2 3" key="1">
    <citation type="submission" date="2017-10" db="EMBL/GenBank/DDBJ databases">
        <title>The new phylogeny of genus Mycobacterium.</title>
        <authorList>
            <person name="Tortoli E."/>
            <person name="Trovato A."/>
            <person name="Cirillo D.M."/>
        </authorList>
    </citation>
    <scope>NUCLEOTIDE SEQUENCE [LARGE SCALE GENOMIC DNA]</scope>
    <source>
        <strain evidence="2 3">CCUG37673</strain>
    </source>
</reference>
<dbReference type="EMBL" id="PDCP01000131">
    <property type="protein sequence ID" value="PEG33233.1"/>
    <property type="molecule type" value="Genomic_DNA"/>
</dbReference>
<protein>
    <submittedName>
        <fullName evidence="2">Uncharacterized protein</fullName>
    </submittedName>
</protein>
<dbReference type="AlphaFoldDB" id="A0A2A7MP11"/>
<organism evidence="2 3">
    <name type="scientific">Mycolicibacterium agri</name>
    <name type="common">Mycobacterium agri</name>
    <dbReference type="NCBI Taxonomy" id="36811"/>
    <lineage>
        <taxon>Bacteria</taxon>
        <taxon>Bacillati</taxon>
        <taxon>Actinomycetota</taxon>
        <taxon>Actinomycetes</taxon>
        <taxon>Mycobacteriales</taxon>
        <taxon>Mycobacteriaceae</taxon>
        <taxon>Mycolicibacterium</taxon>
    </lineage>
</organism>
<feature type="compositionally biased region" description="Basic and acidic residues" evidence="1">
    <location>
        <begin position="226"/>
        <end position="235"/>
    </location>
</feature>
<evidence type="ECO:0000313" key="2">
    <source>
        <dbReference type="EMBL" id="PEG33233.1"/>
    </source>
</evidence>